<proteinExistence type="predicted"/>
<dbReference type="RefSeq" id="WP_079513200.1">
    <property type="nucleotide sequence ID" value="NZ_FUYL01000008.1"/>
</dbReference>
<dbReference type="Proteomes" id="UP000190339">
    <property type="component" value="Unassembled WGS sequence"/>
</dbReference>
<gene>
    <name evidence="2" type="ORF">SAMN05660866_02768</name>
</gene>
<dbReference type="InterPro" id="IPR001279">
    <property type="entry name" value="Metallo-B-lactamas"/>
</dbReference>
<dbReference type="PANTHER" id="PTHR46018:SF2">
    <property type="entry name" value="ZINC PHOSPHODIESTERASE ELAC PROTEIN 1"/>
    <property type="match status" value="1"/>
</dbReference>
<name>A0A1T5D6S3_9FLAO</name>
<dbReference type="STRING" id="561365.SAMN05660866_02768"/>
<dbReference type="SMART" id="SM00849">
    <property type="entry name" value="Lactamase_B"/>
    <property type="match status" value="1"/>
</dbReference>
<evidence type="ECO:0000313" key="2">
    <source>
        <dbReference type="EMBL" id="SKB67291.1"/>
    </source>
</evidence>
<accession>A0A1T5D6S3</accession>
<dbReference type="Gene3D" id="3.60.15.10">
    <property type="entry name" value="Ribonuclease Z/Hydroxyacylglutathione hydrolase-like"/>
    <property type="match status" value="1"/>
</dbReference>
<reference evidence="3" key="1">
    <citation type="submission" date="2017-02" db="EMBL/GenBank/DDBJ databases">
        <authorList>
            <person name="Varghese N."/>
            <person name="Submissions S."/>
        </authorList>
    </citation>
    <scope>NUCLEOTIDE SEQUENCE [LARGE SCALE GENOMIC DNA]</scope>
    <source>
        <strain evidence="3">DSM 23546</strain>
    </source>
</reference>
<dbReference type="SUPFAM" id="SSF56281">
    <property type="entry name" value="Metallo-hydrolase/oxidoreductase"/>
    <property type="match status" value="1"/>
</dbReference>
<dbReference type="CDD" id="cd07715">
    <property type="entry name" value="TaR3-like_MBL-fold"/>
    <property type="match status" value="1"/>
</dbReference>
<organism evidence="2 3">
    <name type="scientific">Maribacter arcticus</name>
    <dbReference type="NCBI Taxonomy" id="561365"/>
    <lineage>
        <taxon>Bacteria</taxon>
        <taxon>Pseudomonadati</taxon>
        <taxon>Bacteroidota</taxon>
        <taxon>Flavobacteriia</taxon>
        <taxon>Flavobacteriales</taxon>
        <taxon>Flavobacteriaceae</taxon>
        <taxon>Maribacter</taxon>
    </lineage>
</organism>
<protein>
    <submittedName>
        <fullName evidence="2">Phosphoribosyl 1,2-cyclic phosphodiesterase</fullName>
    </submittedName>
</protein>
<dbReference type="Pfam" id="PF12706">
    <property type="entry name" value="Lactamase_B_2"/>
    <property type="match status" value="1"/>
</dbReference>
<dbReference type="OrthoDB" id="9781189at2"/>
<keyword evidence="3" id="KW-1185">Reference proteome</keyword>
<dbReference type="AlphaFoldDB" id="A0A1T5D6S3"/>
<sequence>MKVKLHGTRGAYPTSTLNNQTYGGNTPCIEIINGEERIIVDAGTGILGIDFDTFYKSDRIDILLTHLHMDHIQGLAFCKPLFNPNKEIHIWGPGGSPESLQSRLNRFLSPPLFPIPLRDIPCNLIIEELPNTSFTLGNFLITSEFISHPGPTVGFRIQCGSKSVTYMPDHEPVIGKAHLFPENDWVSGFRLAYQSDLLIHDSQYSKKEYINKVGWGHSSLDIAAEFCSRTEAKHLVLFHHDPAHSDEERTQMFENFMRKSNYNFPIELAVQGHEIEV</sequence>
<evidence type="ECO:0000313" key="3">
    <source>
        <dbReference type="Proteomes" id="UP000190339"/>
    </source>
</evidence>
<dbReference type="GO" id="GO:0042781">
    <property type="term" value="F:3'-tRNA processing endoribonuclease activity"/>
    <property type="evidence" value="ECO:0007669"/>
    <property type="project" value="TreeGrafter"/>
</dbReference>
<dbReference type="InterPro" id="IPR036866">
    <property type="entry name" value="RibonucZ/Hydroxyglut_hydro"/>
</dbReference>
<evidence type="ECO:0000259" key="1">
    <source>
        <dbReference type="SMART" id="SM00849"/>
    </source>
</evidence>
<dbReference type="EMBL" id="FUYL01000008">
    <property type="protein sequence ID" value="SKB67291.1"/>
    <property type="molecule type" value="Genomic_DNA"/>
</dbReference>
<feature type="domain" description="Metallo-beta-lactamase" evidence="1">
    <location>
        <begin position="25"/>
        <end position="217"/>
    </location>
</feature>
<dbReference type="PANTHER" id="PTHR46018">
    <property type="entry name" value="ZINC PHOSPHODIESTERASE ELAC PROTEIN 1"/>
    <property type="match status" value="1"/>
</dbReference>